<organism evidence="1">
    <name type="scientific">Boseongicola sp. SB0664_bin_43</name>
    <dbReference type="NCBI Taxonomy" id="2604844"/>
    <lineage>
        <taxon>Bacteria</taxon>
        <taxon>Pseudomonadati</taxon>
        <taxon>Pseudomonadota</taxon>
        <taxon>Alphaproteobacteria</taxon>
        <taxon>Rhodobacterales</taxon>
        <taxon>Paracoccaceae</taxon>
        <taxon>Boseongicola</taxon>
    </lineage>
</organism>
<comment type="caution">
    <text evidence="1">The sequence shown here is derived from an EMBL/GenBank/DDBJ whole genome shotgun (WGS) entry which is preliminary data.</text>
</comment>
<name>A0A6B0XZ87_9RHOB</name>
<reference evidence="1" key="1">
    <citation type="submission" date="2019-09" db="EMBL/GenBank/DDBJ databases">
        <title>Characterisation of the sponge microbiome using genome-centric metagenomics.</title>
        <authorList>
            <person name="Engelberts J.P."/>
            <person name="Robbins S.J."/>
            <person name="De Goeij J.M."/>
            <person name="Aranda M."/>
            <person name="Bell S.C."/>
            <person name="Webster N.S."/>
        </authorList>
    </citation>
    <scope>NUCLEOTIDE SEQUENCE</scope>
    <source>
        <strain evidence="1">SB0664_bin_43</strain>
    </source>
</reference>
<accession>A0A6B0XZ87</accession>
<proteinExistence type="predicted"/>
<dbReference type="EMBL" id="VXRY01000124">
    <property type="protein sequence ID" value="MXY33097.1"/>
    <property type="molecule type" value="Genomic_DNA"/>
</dbReference>
<sequence>MQDNYIHLLGILAGADILALEKPGDFLADLEGRDETAEAIIAVRAARLHPVADNRKRSTLLALYLQGRTGIIRSWQSVQLQNVLGQRGMDALRIADDFMVTFRNRRFLDKLAREWPKGEVLVAVDAGQIPGETGLVRMFRDAGLDVQRIHLAGETQ</sequence>
<dbReference type="InterPro" id="IPR002816">
    <property type="entry name" value="TraB/PrgY/GumN_fam"/>
</dbReference>
<dbReference type="AlphaFoldDB" id="A0A6B0XZ87"/>
<evidence type="ECO:0000313" key="1">
    <source>
        <dbReference type="EMBL" id="MXY33097.1"/>
    </source>
</evidence>
<dbReference type="Pfam" id="PF01963">
    <property type="entry name" value="TraB_PrgY_gumN"/>
    <property type="match status" value="1"/>
</dbReference>
<gene>
    <name evidence="1" type="ORF">F4Y60_03210</name>
</gene>
<protein>
    <submittedName>
        <fullName evidence="1">Uncharacterized protein</fullName>
    </submittedName>
</protein>